<proteinExistence type="predicted"/>
<organism evidence="3 4">
    <name type="scientific">Paraglomus brasilianum</name>
    <dbReference type="NCBI Taxonomy" id="144538"/>
    <lineage>
        <taxon>Eukaryota</taxon>
        <taxon>Fungi</taxon>
        <taxon>Fungi incertae sedis</taxon>
        <taxon>Mucoromycota</taxon>
        <taxon>Glomeromycotina</taxon>
        <taxon>Glomeromycetes</taxon>
        <taxon>Paraglomerales</taxon>
        <taxon>Paraglomeraceae</taxon>
        <taxon>Paraglomus</taxon>
    </lineage>
</organism>
<dbReference type="EMBL" id="CAJVPI010003461">
    <property type="protein sequence ID" value="CAG8658730.1"/>
    <property type="molecule type" value="Genomic_DNA"/>
</dbReference>
<gene>
    <name evidence="3" type="ORF">PBRASI_LOCUS10667</name>
</gene>
<dbReference type="InterPro" id="IPR041577">
    <property type="entry name" value="RT_RNaseH_2"/>
</dbReference>
<dbReference type="SUPFAM" id="SSF56672">
    <property type="entry name" value="DNA/RNA polymerases"/>
    <property type="match status" value="1"/>
</dbReference>
<evidence type="ECO:0000313" key="3">
    <source>
        <dbReference type="EMBL" id="CAG8658730.1"/>
    </source>
</evidence>
<feature type="domain" description="Reverse transcriptase/retrotransposon-derived protein RNase H-like" evidence="2">
    <location>
        <begin position="144"/>
        <end position="242"/>
    </location>
</feature>
<keyword evidence="4" id="KW-1185">Reference proteome</keyword>
<sequence>MYKLSYVEMNELKKQLTDLLAKGFIRPSMSPFGTPVLFVHKKNGMLHPCADHRALNKHQLYAKAKKCELFRKKVEYTEHSISEESITVNPRKVNVIRNWSTPTNTSEIRSFLEIASYYRQFISGFSAIVTPLTALLHKGQPLDWTSIIHEAFDTLKGKLSTTPVLLIPDPTKPFTLTTDAFDFAIGAVLTQDHEKGKQPVTYESRKLSAAEQNYTTHEKGLLAILRVIRLWCMYLEGQQFTVITDHASLEYIKTQSNLSNTRTKHFEIQKNGYTSK</sequence>
<comment type="caution">
    <text evidence="3">The sequence shown here is derived from an EMBL/GenBank/DDBJ whole genome shotgun (WGS) entry which is preliminary data.</text>
</comment>
<dbReference type="InterPro" id="IPR043128">
    <property type="entry name" value="Rev_trsase/Diguanyl_cyclase"/>
</dbReference>
<dbReference type="InterPro" id="IPR050951">
    <property type="entry name" value="Retrovirus_Pol_polyprotein"/>
</dbReference>
<dbReference type="Gene3D" id="3.30.70.270">
    <property type="match status" value="1"/>
</dbReference>
<dbReference type="GO" id="GO:0003964">
    <property type="term" value="F:RNA-directed DNA polymerase activity"/>
    <property type="evidence" value="ECO:0007669"/>
    <property type="project" value="UniProtKB-KW"/>
</dbReference>
<dbReference type="CDD" id="cd09274">
    <property type="entry name" value="RNase_HI_RT_Ty3"/>
    <property type="match status" value="1"/>
</dbReference>
<evidence type="ECO:0000256" key="1">
    <source>
        <dbReference type="ARBA" id="ARBA00023268"/>
    </source>
</evidence>
<keyword evidence="1" id="KW-0511">Multifunctional enzyme</keyword>
<dbReference type="PANTHER" id="PTHR37984">
    <property type="entry name" value="PROTEIN CBG26694"/>
    <property type="match status" value="1"/>
</dbReference>
<dbReference type="FunFam" id="3.30.70.270:FF:000020">
    <property type="entry name" value="Transposon Tf2-6 polyprotein-like Protein"/>
    <property type="match status" value="1"/>
</dbReference>
<name>A0A9N9H4W7_9GLOM</name>
<dbReference type="GO" id="GO:0016787">
    <property type="term" value="F:hydrolase activity"/>
    <property type="evidence" value="ECO:0007669"/>
    <property type="project" value="UniProtKB-KW"/>
</dbReference>
<dbReference type="Proteomes" id="UP000789739">
    <property type="component" value="Unassembled WGS sequence"/>
</dbReference>
<evidence type="ECO:0000259" key="2">
    <source>
        <dbReference type="Pfam" id="PF17919"/>
    </source>
</evidence>
<protein>
    <submittedName>
        <fullName evidence="3">11522_t:CDS:1</fullName>
    </submittedName>
</protein>
<evidence type="ECO:0000313" key="4">
    <source>
        <dbReference type="Proteomes" id="UP000789739"/>
    </source>
</evidence>
<dbReference type="GO" id="GO:0004519">
    <property type="term" value="F:endonuclease activity"/>
    <property type="evidence" value="ECO:0007669"/>
    <property type="project" value="UniProtKB-KW"/>
</dbReference>
<dbReference type="PANTHER" id="PTHR37984:SF5">
    <property type="entry name" value="PROTEIN NYNRIN-LIKE"/>
    <property type="match status" value="1"/>
</dbReference>
<accession>A0A9N9H4W7</accession>
<dbReference type="OrthoDB" id="2442328at2759"/>
<dbReference type="Pfam" id="PF17919">
    <property type="entry name" value="RT_RNaseH_2"/>
    <property type="match status" value="1"/>
</dbReference>
<dbReference type="Gene3D" id="3.10.10.10">
    <property type="entry name" value="HIV Type 1 Reverse Transcriptase, subunit A, domain 1"/>
    <property type="match status" value="1"/>
</dbReference>
<dbReference type="InterPro" id="IPR043502">
    <property type="entry name" value="DNA/RNA_pol_sf"/>
</dbReference>
<dbReference type="AlphaFoldDB" id="A0A9N9H4W7"/>
<reference evidence="3" key="1">
    <citation type="submission" date="2021-06" db="EMBL/GenBank/DDBJ databases">
        <authorList>
            <person name="Kallberg Y."/>
            <person name="Tangrot J."/>
            <person name="Rosling A."/>
        </authorList>
    </citation>
    <scope>NUCLEOTIDE SEQUENCE</scope>
    <source>
        <strain evidence="3">BR232B</strain>
    </source>
</reference>
<feature type="non-terminal residue" evidence="3">
    <location>
        <position position="276"/>
    </location>
</feature>